<dbReference type="PANTHER" id="PTHR37534:SF39">
    <property type="entry name" value="TRANSCRIPTION FACTOR DOMAIN-CONTAINING PROTEIN"/>
    <property type="match status" value="1"/>
</dbReference>
<comment type="subcellular location">
    <subcellularLocation>
        <location evidence="1">Nucleus</location>
    </subcellularLocation>
</comment>
<protein>
    <recommendedName>
        <fullName evidence="5">Transcription factor domain-containing protein</fullName>
    </recommendedName>
</protein>
<evidence type="ECO:0000313" key="3">
    <source>
        <dbReference type="EMBL" id="TGJ88111.1"/>
    </source>
</evidence>
<dbReference type="Proteomes" id="UP000297716">
    <property type="component" value="Unassembled WGS sequence"/>
</dbReference>
<evidence type="ECO:0000256" key="2">
    <source>
        <dbReference type="ARBA" id="ARBA00023242"/>
    </source>
</evidence>
<dbReference type="GO" id="GO:0003700">
    <property type="term" value="F:DNA-binding transcription factor activity"/>
    <property type="evidence" value="ECO:0007669"/>
    <property type="project" value="TreeGrafter"/>
</dbReference>
<organism evidence="3 4">
    <name type="scientific">Xylaria hypoxylon</name>
    <dbReference type="NCBI Taxonomy" id="37992"/>
    <lineage>
        <taxon>Eukaryota</taxon>
        <taxon>Fungi</taxon>
        <taxon>Dikarya</taxon>
        <taxon>Ascomycota</taxon>
        <taxon>Pezizomycotina</taxon>
        <taxon>Sordariomycetes</taxon>
        <taxon>Xylariomycetidae</taxon>
        <taxon>Xylariales</taxon>
        <taxon>Xylariaceae</taxon>
        <taxon>Xylaria</taxon>
    </lineage>
</organism>
<dbReference type="GO" id="GO:0000976">
    <property type="term" value="F:transcription cis-regulatory region binding"/>
    <property type="evidence" value="ECO:0007669"/>
    <property type="project" value="TreeGrafter"/>
</dbReference>
<dbReference type="GO" id="GO:0005634">
    <property type="term" value="C:nucleus"/>
    <property type="evidence" value="ECO:0007669"/>
    <property type="project" value="UniProtKB-SubCell"/>
</dbReference>
<reference evidence="3 4" key="1">
    <citation type="submission" date="2019-03" db="EMBL/GenBank/DDBJ databases">
        <title>Draft genome sequence of Xylaria hypoxylon DSM 108379, a ubiquitous saprotrophic-parasitic fungi on hardwood.</title>
        <authorList>
            <person name="Buettner E."/>
            <person name="Leonhardt S."/>
            <person name="Gebauer A.M."/>
            <person name="Liers C."/>
            <person name="Hofrichter M."/>
            <person name="Kellner H."/>
        </authorList>
    </citation>
    <scope>NUCLEOTIDE SEQUENCE [LARGE SCALE GENOMIC DNA]</scope>
    <source>
        <strain evidence="3 4">DSM 108379</strain>
    </source>
</reference>
<dbReference type="PANTHER" id="PTHR37534">
    <property type="entry name" value="TRANSCRIPTIONAL ACTIVATOR PROTEIN UGA3"/>
    <property type="match status" value="1"/>
</dbReference>
<dbReference type="Pfam" id="PF11951">
    <property type="entry name" value="Fungal_trans_2"/>
    <property type="match status" value="1"/>
</dbReference>
<proteinExistence type="predicted"/>
<dbReference type="OrthoDB" id="5130013at2759"/>
<dbReference type="InterPro" id="IPR021858">
    <property type="entry name" value="Fun_TF"/>
</dbReference>
<evidence type="ECO:0000313" key="4">
    <source>
        <dbReference type="Proteomes" id="UP000297716"/>
    </source>
</evidence>
<sequence>MLTRTGVGDEAVIQPDNLILPPPMPLKPLDLNAEELELLRYFQSTAFSTLATFSTDLASFRDMLVCMALMNHTIPSRAVLHALLALSSLHRDGLQLQAAKHKTAAVGALGASAKDGLHSTTEAAQHVAANMLLCSFEIHMGTDSHGHWPWYLMGARDIIKAAGLETQIFRSDIKELVLWTYYHDVLARFSLLHWRRNSIPQVFAKELGAGGGWQRDLCGFVTKLKLNMGTLPTILRYLGDVVDALCESVHSLTSSTVLQKRIHAAEHSVKKVPEPSIPPTSSAKDAKRIVSLTELYRVAVLVYIARICESKFGEPRDLTSLIDRGFAQIEQAHTCERLFPIFILGCEANTDERRIMILDLLRRTEETNVRALDCLRRGLDSVWIQDDLNADQDTALDYLDKLNVVVSSCPTLPTFV</sequence>
<comment type="caution">
    <text evidence="3">The sequence shown here is derived from an EMBL/GenBank/DDBJ whole genome shotgun (WGS) entry which is preliminary data.</text>
</comment>
<evidence type="ECO:0000256" key="1">
    <source>
        <dbReference type="ARBA" id="ARBA00004123"/>
    </source>
</evidence>
<accession>A0A4Z0Z912</accession>
<keyword evidence="4" id="KW-1185">Reference proteome</keyword>
<name>A0A4Z0Z912_9PEZI</name>
<gene>
    <name evidence="3" type="ORF">E0Z10_g691</name>
</gene>
<evidence type="ECO:0008006" key="5">
    <source>
        <dbReference type="Google" id="ProtNLM"/>
    </source>
</evidence>
<keyword evidence="2" id="KW-0539">Nucleus</keyword>
<dbReference type="STRING" id="37992.A0A4Z0Z912"/>
<dbReference type="GO" id="GO:0045944">
    <property type="term" value="P:positive regulation of transcription by RNA polymerase II"/>
    <property type="evidence" value="ECO:0007669"/>
    <property type="project" value="TreeGrafter"/>
</dbReference>
<dbReference type="EMBL" id="SKBN01000006">
    <property type="protein sequence ID" value="TGJ88111.1"/>
    <property type="molecule type" value="Genomic_DNA"/>
</dbReference>
<dbReference type="AlphaFoldDB" id="A0A4Z0Z912"/>